<dbReference type="Gene3D" id="3.30.70.100">
    <property type="match status" value="1"/>
</dbReference>
<accession>A0ABT8FM82</accession>
<gene>
    <name evidence="3" type="ORF">QWY28_22690</name>
</gene>
<keyword evidence="4" id="KW-1185">Reference proteome</keyword>
<protein>
    <submittedName>
        <fullName evidence="3">Heavy-metal-associated domain-containing protein</fullName>
    </submittedName>
</protein>
<dbReference type="Pfam" id="PF00403">
    <property type="entry name" value="HMA"/>
    <property type="match status" value="1"/>
</dbReference>
<comment type="caution">
    <text evidence="3">The sequence shown here is derived from an EMBL/GenBank/DDBJ whole genome shotgun (WGS) entry which is preliminary data.</text>
</comment>
<sequence length="70" mass="7075">MSERDTTIAYTVEGMTCGGCASKVTRAVEGLPGVTGTHVVVASGTLNITGADVDDAAVRQAISEAGYSVR</sequence>
<organism evidence="3 4">
    <name type="scientific">Nocardioides oceani</name>
    <dbReference type="NCBI Taxonomy" id="3058369"/>
    <lineage>
        <taxon>Bacteria</taxon>
        <taxon>Bacillati</taxon>
        <taxon>Actinomycetota</taxon>
        <taxon>Actinomycetes</taxon>
        <taxon>Propionibacteriales</taxon>
        <taxon>Nocardioidaceae</taxon>
        <taxon>Nocardioides</taxon>
    </lineage>
</organism>
<dbReference type="SUPFAM" id="SSF55008">
    <property type="entry name" value="HMA, heavy metal-associated domain"/>
    <property type="match status" value="1"/>
</dbReference>
<dbReference type="RefSeq" id="WP_300955195.1">
    <property type="nucleotide sequence ID" value="NZ_JAUHJQ010000024.1"/>
</dbReference>
<name>A0ABT8FM82_9ACTN</name>
<evidence type="ECO:0000313" key="3">
    <source>
        <dbReference type="EMBL" id="MDN4175786.1"/>
    </source>
</evidence>
<dbReference type="PROSITE" id="PS01047">
    <property type="entry name" value="HMA_1"/>
    <property type="match status" value="1"/>
</dbReference>
<evidence type="ECO:0000259" key="2">
    <source>
        <dbReference type="PROSITE" id="PS50846"/>
    </source>
</evidence>
<evidence type="ECO:0000256" key="1">
    <source>
        <dbReference type="ARBA" id="ARBA00022723"/>
    </source>
</evidence>
<feature type="domain" description="HMA" evidence="2">
    <location>
        <begin position="6"/>
        <end position="70"/>
    </location>
</feature>
<evidence type="ECO:0000313" key="4">
    <source>
        <dbReference type="Proteomes" id="UP001168620"/>
    </source>
</evidence>
<reference evidence="3" key="1">
    <citation type="submission" date="2023-06" db="EMBL/GenBank/DDBJ databases">
        <title>Draft genome sequence of Nocardioides sp. SOB77.</title>
        <authorList>
            <person name="Zhang G."/>
        </authorList>
    </citation>
    <scope>NUCLEOTIDE SEQUENCE</scope>
    <source>
        <strain evidence="3">SOB77</strain>
    </source>
</reference>
<dbReference type="InterPro" id="IPR006121">
    <property type="entry name" value="HMA_dom"/>
</dbReference>
<dbReference type="Proteomes" id="UP001168620">
    <property type="component" value="Unassembled WGS sequence"/>
</dbReference>
<keyword evidence="1" id="KW-0479">Metal-binding</keyword>
<dbReference type="InterPro" id="IPR017969">
    <property type="entry name" value="Heavy-metal-associated_CS"/>
</dbReference>
<dbReference type="CDD" id="cd00371">
    <property type="entry name" value="HMA"/>
    <property type="match status" value="1"/>
</dbReference>
<proteinExistence type="predicted"/>
<dbReference type="EMBL" id="JAUHJQ010000024">
    <property type="protein sequence ID" value="MDN4175786.1"/>
    <property type="molecule type" value="Genomic_DNA"/>
</dbReference>
<dbReference type="InterPro" id="IPR036163">
    <property type="entry name" value="HMA_dom_sf"/>
</dbReference>
<dbReference type="PROSITE" id="PS50846">
    <property type="entry name" value="HMA_2"/>
    <property type="match status" value="1"/>
</dbReference>